<organism evidence="2 3">
    <name type="scientific">Carpinus fangiana</name>
    <dbReference type="NCBI Taxonomy" id="176857"/>
    <lineage>
        <taxon>Eukaryota</taxon>
        <taxon>Viridiplantae</taxon>
        <taxon>Streptophyta</taxon>
        <taxon>Embryophyta</taxon>
        <taxon>Tracheophyta</taxon>
        <taxon>Spermatophyta</taxon>
        <taxon>Magnoliopsida</taxon>
        <taxon>eudicotyledons</taxon>
        <taxon>Gunneridae</taxon>
        <taxon>Pentapetalae</taxon>
        <taxon>rosids</taxon>
        <taxon>fabids</taxon>
        <taxon>Fagales</taxon>
        <taxon>Betulaceae</taxon>
        <taxon>Carpinus</taxon>
    </lineage>
</organism>
<evidence type="ECO:0000313" key="2">
    <source>
        <dbReference type="EMBL" id="KAB8349518.1"/>
    </source>
</evidence>
<evidence type="ECO:0000313" key="3">
    <source>
        <dbReference type="Proteomes" id="UP000327013"/>
    </source>
</evidence>
<protein>
    <submittedName>
        <fullName evidence="2">Uncharacterized protein</fullName>
    </submittedName>
</protein>
<dbReference type="AlphaFoldDB" id="A0A5N6KVZ6"/>
<feature type="compositionally biased region" description="Basic and acidic residues" evidence="1">
    <location>
        <begin position="78"/>
        <end position="89"/>
    </location>
</feature>
<evidence type="ECO:0000256" key="1">
    <source>
        <dbReference type="SAM" id="MobiDB-lite"/>
    </source>
</evidence>
<feature type="region of interest" description="Disordered" evidence="1">
    <location>
        <begin position="73"/>
        <end position="93"/>
    </location>
</feature>
<comment type="caution">
    <text evidence="2">The sequence shown here is derived from an EMBL/GenBank/DDBJ whole genome shotgun (WGS) entry which is preliminary data.</text>
</comment>
<dbReference type="Proteomes" id="UP000327013">
    <property type="component" value="Unassembled WGS sequence"/>
</dbReference>
<name>A0A5N6KVZ6_9ROSI</name>
<sequence length="257" mass="27963">MALEVAMERSSISPGFDDEKNLFLSLDTSVQEVLALLLVLAFCSREEMDGKQRSNPSFASQPLYMVIASAPTPKKAKASKDRWPDEDKQNAQPAVVEGRIAASNGPDIVAIWLNNVVNDHEVDWADPHQQPLRNRLAPHASCGRGDLKILGVKYIGQAANNCAKGGVHACKGTDDDLCLYVTDSMAAEPVGNVIIWPDKGIGQIHEIEDEEPKHETGSRHVVIFNVPDEGWNNQESDAGEDSKGDSAGLISRARIWG</sequence>
<proteinExistence type="predicted"/>
<accession>A0A5N6KVZ6</accession>
<gene>
    <name evidence="2" type="ORF">FH972_023544</name>
</gene>
<keyword evidence="3" id="KW-1185">Reference proteome</keyword>
<dbReference type="EMBL" id="VIBQ01000014">
    <property type="protein sequence ID" value="KAB8349518.1"/>
    <property type="molecule type" value="Genomic_DNA"/>
</dbReference>
<reference evidence="2 3" key="1">
    <citation type="submission" date="2019-06" db="EMBL/GenBank/DDBJ databases">
        <title>A chromosomal-level reference genome of Carpinus fangiana (Coryloideae, Betulaceae).</title>
        <authorList>
            <person name="Yang X."/>
            <person name="Wang Z."/>
            <person name="Zhang L."/>
            <person name="Hao G."/>
            <person name="Liu J."/>
            <person name="Yang Y."/>
        </authorList>
    </citation>
    <scope>NUCLEOTIDE SEQUENCE [LARGE SCALE GENOMIC DNA]</scope>
    <source>
        <strain evidence="2">Cfa_2016G</strain>
        <tissue evidence="2">Leaf</tissue>
    </source>
</reference>